<evidence type="ECO:0000313" key="2">
    <source>
        <dbReference type="EMBL" id="OGY40517.1"/>
    </source>
</evidence>
<dbReference type="AlphaFoldDB" id="A0A1G1XMH3"/>
<feature type="transmembrane region" description="Helical" evidence="1">
    <location>
        <begin position="20"/>
        <end position="43"/>
    </location>
</feature>
<evidence type="ECO:0008006" key="4">
    <source>
        <dbReference type="Google" id="ProtNLM"/>
    </source>
</evidence>
<accession>A0A1G1XMH3</accession>
<feature type="transmembrane region" description="Helical" evidence="1">
    <location>
        <begin position="141"/>
        <end position="169"/>
    </location>
</feature>
<dbReference type="EMBL" id="MHHY01000007">
    <property type="protein sequence ID" value="OGY40517.1"/>
    <property type="molecule type" value="Genomic_DNA"/>
</dbReference>
<proteinExistence type="predicted"/>
<dbReference type="InterPro" id="IPR010390">
    <property type="entry name" value="ABC-2_transporter-like"/>
</dbReference>
<feature type="transmembrane region" description="Helical" evidence="1">
    <location>
        <begin position="58"/>
        <end position="81"/>
    </location>
</feature>
<gene>
    <name evidence="2" type="ORF">A2570_02105</name>
</gene>
<protein>
    <recommendedName>
        <fullName evidence="4">ABC transporter permease</fullName>
    </recommendedName>
</protein>
<feature type="transmembrane region" description="Helical" evidence="1">
    <location>
        <begin position="234"/>
        <end position="252"/>
    </location>
</feature>
<evidence type="ECO:0000313" key="3">
    <source>
        <dbReference type="Proteomes" id="UP000178570"/>
    </source>
</evidence>
<dbReference type="Pfam" id="PF06182">
    <property type="entry name" value="ABC2_membrane_6"/>
    <property type="match status" value="1"/>
</dbReference>
<organism evidence="2 3">
    <name type="scientific">Candidatus Brennerbacteria bacterium RIFOXYD1_FULL_41_16</name>
    <dbReference type="NCBI Taxonomy" id="1797529"/>
    <lineage>
        <taxon>Bacteria</taxon>
        <taxon>Candidatus Brenneribacteriota</taxon>
    </lineage>
</organism>
<sequence>MKKFLTIVKAFWQRALTYRFTVLVYRIGEIGETLVLILMWSAIYGGQKNIGGLTLQEMITYILIGNFFNAIIRNFLSSVIARDIKDGRLSMFLIKPMGYFSYILSQEIGRISLATMMSVLSSTLVIIFFINTFIWDFDVTYLLVILAMVILAFIAELLLSYLIGLIAFWTDEVDGLYATIDRIKKFFSGGYFPLNLLPIAFVQVSFALPFAYSFFVPAQLYLKKVDLSTGLKGLLIQIIWILVLYGIIKIVWNRGLKRYEGVGI</sequence>
<keyword evidence="1" id="KW-0812">Transmembrane</keyword>
<keyword evidence="1" id="KW-0472">Membrane</keyword>
<dbReference type="PANTHER" id="PTHR36832">
    <property type="entry name" value="SLR1174 PROTEIN-RELATED"/>
    <property type="match status" value="1"/>
</dbReference>
<keyword evidence="1" id="KW-1133">Transmembrane helix</keyword>
<dbReference type="Proteomes" id="UP000178570">
    <property type="component" value="Unassembled WGS sequence"/>
</dbReference>
<evidence type="ECO:0000256" key="1">
    <source>
        <dbReference type="SAM" id="Phobius"/>
    </source>
</evidence>
<feature type="transmembrane region" description="Helical" evidence="1">
    <location>
        <begin position="190"/>
        <end position="214"/>
    </location>
</feature>
<feature type="transmembrane region" description="Helical" evidence="1">
    <location>
        <begin position="111"/>
        <end position="135"/>
    </location>
</feature>
<reference evidence="2 3" key="1">
    <citation type="journal article" date="2016" name="Nat. Commun.">
        <title>Thousands of microbial genomes shed light on interconnected biogeochemical processes in an aquifer system.</title>
        <authorList>
            <person name="Anantharaman K."/>
            <person name="Brown C.T."/>
            <person name="Hug L.A."/>
            <person name="Sharon I."/>
            <person name="Castelle C.J."/>
            <person name="Probst A.J."/>
            <person name="Thomas B.C."/>
            <person name="Singh A."/>
            <person name="Wilkins M.J."/>
            <person name="Karaoz U."/>
            <person name="Brodie E.L."/>
            <person name="Williams K.H."/>
            <person name="Hubbard S.S."/>
            <person name="Banfield J.F."/>
        </authorList>
    </citation>
    <scope>NUCLEOTIDE SEQUENCE [LARGE SCALE GENOMIC DNA]</scope>
</reference>
<name>A0A1G1XMH3_9BACT</name>
<comment type="caution">
    <text evidence="2">The sequence shown here is derived from an EMBL/GenBank/DDBJ whole genome shotgun (WGS) entry which is preliminary data.</text>
</comment>
<dbReference type="PANTHER" id="PTHR36832:SF1">
    <property type="entry name" value="SLR1174 PROTEIN"/>
    <property type="match status" value="1"/>
</dbReference>